<feature type="compositionally biased region" description="Polar residues" evidence="1">
    <location>
        <begin position="587"/>
        <end position="597"/>
    </location>
</feature>
<feature type="region of interest" description="Disordered" evidence="1">
    <location>
        <begin position="281"/>
        <end position="316"/>
    </location>
</feature>
<protein>
    <submittedName>
        <fullName evidence="2">Uncharacterized protein</fullName>
    </submittedName>
</protein>
<keyword evidence="3" id="KW-1185">Reference proteome</keyword>
<evidence type="ECO:0000313" key="2">
    <source>
        <dbReference type="EMBL" id="KAJ8884567.1"/>
    </source>
</evidence>
<comment type="caution">
    <text evidence="2">The sequence shown here is derived from an EMBL/GenBank/DDBJ whole genome shotgun (WGS) entry which is preliminary data.</text>
</comment>
<reference evidence="2 3" key="1">
    <citation type="submission" date="2023-02" db="EMBL/GenBank/DDBJ databases">
        <title>LHISI_Scaffold_Assembly.</title>
        <authorList>
            <person name="Stuart O.P."/>
            <person name="Cleave R."/>
            <person name="Magrath M.J.L."/>
            <person name="Mikheyev A.S."/>
        </authorList>
    </citation>
    <scope>NUCLEOTIDE SEQUENCE [LARGE SCALE GENOMIC DNA]</scope>
    <source>
        <strain evidence="2">Daus_M_001</strain>
        <tissue evidence="2">Leg muscle</tissue>
    </source>
</reference>
<organism evidence="2 3">
    <name type="scientific">Dryococelus australis</name>
    <dbReference type="NCBI Taxonomy" id="614101"/>
    <lineage>
        <taxon>Eukaryota</taxon>
        <taxon>Metazoa</taxon>
        <taxon>Ecdysozoa</taxon>
        <taxon>Arthropoda</taxon>
        <taxon>Hexapoda</taxon>
        <taxon>Insecta</taxon>
        <taxon>Pterygota</taxon>
        <taxon>Neoptera</taxon>
        <taxon>Polyneoptera</taxon>
        <taxon>Phasmatodea</taxon>
        <taxon>Verophasmatodea</taxon>
        <taxon>Anareolatae</taxon>
        <taxon>Phasmatidae</taxon>
        <taxon>Eurycanthinae</taxon>
        <taxon>Dryococelus</taxon>
    </lineage>
</organism>
<dbReference type="Proteomes" id="UP001159363">
    <property type="component" value="Chromosome 4"/>
</dbReference>
<proteinExistence type="predicted"/>
<evidence type="ECO:0000313" key="3">
    <source>
        <dbReference type="Proteomes" id="UP001159363"/>
    </source>
</evidence>
<accession>A0ABQ9HJQ5</accession>
<gene>
    <name evidence="2" type="ORF">PR048_016424</name>
</gene>
<feature type="region of interest" description="Disordered" evidence="1">
    <location>
        <begin position="556"/>
        <end position="597"/>
    </location>
</feature>
<name>A0ABQ9HJQ5_9NEOP</name>
<feature type="compositionally biased region" description="Polar residues" evidence="1">
    <location>
        <begin position="299"/>
        <end position="316"/>
    </location>
</feature>
<sequence length="597" mass="63300">MAVGQWAVSHEFVLHGCRLARIDRGAGLGQLAAGSGASHLALRQAGIHEEGASDYKPVRSRGGVVVRLLASHQGGSPTDSHMWESCRVIPLVGGFSRGSPAPSARFIPVLLHTHLASPSSALKTLINTAKTEAELSFRFLSWDIQNAHVDLEKELEALTAQAPEGEEARNGERPRLIGLAKADSACCAALDESIVVMSRAPRVPRHICCWLLREPRGKCRRGLGLRRCNLTTAIARSAAAIYNHCRSSERGVWSGPCEGPYTTQTVAAFVSLCGLRKFPSPDRKEHIAQRSGRPARPGATQTARQSDQQSRGSLTLSFPACGGGGGEVGGKHLTECPTRLVPPLLGVGLRAGDILARGRLAGLLSRRLFVPYPSLPLRVARTTDDAGQLVTSPGALYATGTSEILLERVPLRRGQHRPLLSRQPIPGEQRDTLLRGHGDVVVRLLTSHKGKPGSSPGAVAPGFSHMGVVPDDASGRRVFSRVSPPPPALYSGAAPYSPHPPSSAFNTSIVGWTPVGTPRPRSISEGAIRATLNSLLASHRSYAQGVQCFRRNAVLPPECKGGGNGRPPEKTRRPSSGTIPACENPGVTMSGNEPGSP</sequence>
<dbReference type="EMBL" id="JARBHB010000005">
    <property type="protein sequence ID" value="KAJ8884567.1"/>
    <property type="molecule type" value="Genomic_DNA"/>
</dbReference>
<evidence type="ECO:0000256" key="1">
    <source>
        <dbReference type="SAM" id="MobiDB-lite"/>
    </source>
</evidence>